<organism evidence="2 3">
    <name type="scientific">Synaphobranchus kaupii</name>
    <name type="common">Kaup's arrowtooth eel</name>
    <dbReference type="NCBI Taxonomy" id="118154"/>
    <lineage>
        <taxon>Eukaryota</taxon>
        <taxon>Metazoa</taxon>
        <taxon>Chordata</taxon>
        <taxon>Craniata</taxon>
        <taxon>Vertebrata</taxon>
        <taxon>Euteleostomi</taxon>
        <taxon>Actinopterygii</taxon>
        <taxon>Neopterygii</taxon>
        <taxon>Teleostei</taxon>
        <taxon>Anguilliformes</taxon>
        <taxon>Synaphobranchidae</taxon>
        <taxon>Synaphobranchus</taxon>
    </lineage>
</organism>
<evidence type="ECO:0000313" key="3">
    <source>
        <dbReference type="Proteomes" id="UP001152622"/>
    </source>
</evidence>
<name>A0A9Q1E4R6_SYNKA</name>
<comment type="caution">
    <text evidence="2">The sequence shown here is derived from an EMBL/GenBank/DDBJ whole genome shotgun (WGS) entry which is preliminary data.</text>
</comment>
<dbReference type="AlphaFoldDB" id="A0A9Q1E4R6"/>
<proteinExistence type="predicted"/>
<protein>
    <submittedName>
        <fullName evidence="2">Uncharacterized protein</fullName>
    </submittedName>
</protein>
<sequence length="96" mass="10501">MLQIANALSLANLTPASVPPPQRKGKLPWRLHHGNDRLRGAAQYTYASSSSSSSSPVRSRSTTLSPVDAEREESGSLLGPLHRHMLKVFWGLPDQQ</sequence>
<gene>
    <name evidence="2" type="ORF">SKAU_G00427690</name>
</gene>
<reference evidence="2" key="1">
    <citation type="journal article" date="2023" name="Science">
        <title>Genome structures resolve the early diversification of teleost fishes.</title>
        <authorList>
            <person name="Parey E."/>
            <person name="Louis A."/>
            <person name="Montfort J."/>
            <person name="Bouchez O."/>
            <person name="Roques C."/>
            <person name="Iampietro C."/>
            <person name="Lluch J."/>
            <person name="Castinel A."/>
            <person name="Donnadieu C."/>
            <person name="Desvignes T."/>
            <person name="Floi Bucao C."/>
            <person name="Jouanno E."/>
            <person name="Wen M."/>
            <person name="Mejri S."/>
            <person name="Dirks R."/>
            <person name="Jansen H."/>
            <person name="Henkel C."/>
            <person name="Chen W.J."/>
            <person name="Zahm M."/>
            <person name="Cabau C."/>
            <person name="Klopp C."/>
            <person name="Thompson A.W."/>
            <person name="Robinson-Rechavi M."/>
            <person name="Braasch I."/>
            <person name="Lecointre G."/>
            <person name="Bobe J."/>
            <person name="Postlethwait J.H."/>
            <person name="Berthelot C."/>
            <person name="Roest Crollius H."/>
            <person name="Guiguen Y."/>
        </authorList>
    </citation>
    <scope>NUCLEOTIDE SEQUENCE</scope>
    <source>
        <strain evidence="2">WJC10195</strain>
    </source>
</reference>
<evidence type="ECO:0000256" key="1">
    <source>
        <dbReference type="SAM" id="MobiDB-lite"/>
    </source>
</evidence>
<dbReference type="Proteomes" id="UP001152622">
    <property type="component" value="Unassembled WGS sequence"/>
</dbReference>
<dbReference type="EMBL" id="JAINUF010000031">
    <property type="protein sequence ID" value="KAJ8332224.1"/>
    <property type="molecule type" value="Genomic_DNA"/>
</dbReference>
<evidence type="ECO:0000313" key="2">
    <source>
        <dbReference type="EMBL" id="KAJ8332224.1"/>
    </source>
</evidence>
<keyword evidence="3" id="KW-1185">Reference proteome</keyword>
<feature type="compositionally biased region" description="Low complexity" evidence="1">
    <location>
        <begin position="48"/>
        <end position="66"/>
    </location>
</feature>
<feature type="region of interest" description="Disordered" evidence="1">
    <location>
        <begin position="44"/>
        <end position="77"/>
    </location>
</feature>
<accession>A0A9Q1E4R6</accession>